<protein>
    <submittedName>
        <fullName evidence="1">Uncharacterized protein</fullName>
    </submittedName>
</protein>
<name>A0A401H0D1_9APHY</name>
<evidence type="ECO:0000313" key="2">
    <source>
        <dbReference type="Proteomes" id="UP000287166"/>
    </source>
</evidence>
<dbReference type="InParanoid" id="A0A401H0D1"/>
<evidence type="ECO:0000313" key="1">
    <source>
        <dbReference type="EMBL" id="GBE87871.1"/>
    </source>
</evidence>
<reference evidence="1 2" key="1">
    <citation type="journal article" date="2018" name="Sci. Rep.">
        <title>Genome sequence of the cauliflower mushroom Sparassis crispa (Hanabiratake) and its association with beneficial usage.</title>
        <authorList>
            <person name="Kiyama R."/>
            <person name="Furutani Y."/>
            <person name="Kawaguchi K."/>
            <person name="Nakanishi T."/>
        </authorList>
    </citation>
    <scope>NUCLEOTIDE SEQUENCE [LARGE SCALE GENOMIC DNA]</scope>
</reference>
<accession>A0A401H0D1</accession>
<dbReference type="AlphaFoldDB" id="A0A401H0D1"/>
<proteinExistence type="predicted"/>
<gene>
    <name evidence="1" type="ORF">SCP_1200960</name>
</gene>
<comment type="caution">
    <text evidence="1">The sequence shown here is derived from an EMBL/GenBank/DDBJ whole genome shotgun (WGS) entry which is preliminary data.</text>
</comment>
<dbReference type="EMBL" id="BFAD01000012">
    <property type="protein sequence ID" value="GBE87871.1"/>
    <property type="molecule type" value="Genomic_DNA"/>
</dbReference>
<keyword evidence="2" id="KW-1185">Reference proteome</keyword>
<dbReference type="Proteomes" id="UP000287166">
    <property type="component" value="Unassembled WGS sequence"/>
</dbReference>
<organism evidence="1 2">
    <name type="scientific">Sparassis crispa</name>
    <dbReference type="NCBI Taxonomy" id="139825"/>
    <lineage>
        <taxon>Eukaryota</taxon>
        <taxon>Fungi</taxon>
        <taxon>Dikarya</taxon>
        <taxon>Basidiomycota</taxon>
        <taxon>Agaricomycotina</taxon>
        <taxon>Agaricomycetes</taxon>
        <taxon>Polyporales</taxon>
        <taxon>Sparassidaceae</taxon>
        <taxon>Sparassis</taxon>
    </lineage>
</organism>
<dbReference type="RefSeq" id="XP_027618784.1">
    <property type="nucleotide sequence ID" value="XM_027762983.1"/>
</dbReference>
<dbReference type="GeneID" id="38784788"/>
<sequence length="49" mass="5282">MPFNLRSRVTEGPAPSSASYLALHPKVGRRSQATAEFTTAAKFLNDFAA</sequence>